<keyword evidence="2 6" id="KW-0812">Transmembrane</keyword>
<evidence type="ECO:0000313" key="9">
    <source>
        <dbReference type="Proteomes" id="UP000292003"/>
    </source>
</evidence>
<sequence length="279" mass="29960">MTTVIETPATTSKAALQRVLTERERPPRPSVLSSVGTFAWRAMISFRHAPEQLLDVLFMPIIGLIMFNFLFGGAIAGSTGDYLQFLLPGILVQNIILMSVYTGASLNHDVTKGIFDRFRTLPIWQPSALVGALAGDVTRFVITMAILVGFGMVLGFRAGAGLTGILLAGLVLLLFAFSVGWIFTAVALVVRTPESVSGTSMMVLFPMTFISNIFAPPATMPGWMRAIVEVNPVSHAATAVRGLVHGTATAGQIGLVLLWCAVLTVVFGSLTAFLYRRKQ</sequence>
<evidence type="ECO:0000256" key="4">
    <source>
        <dbReference type="ARBA" id="ARBA00023136"/>
    </source>
</evidence>
<dbReference type="GO" id="GO:0046677">
    <property type="term" value="P:response to antibiotic"/>
    <property type="evidence" value="ECO:0007669"/>
    <property type="project" value="UniProtKB-KW"/>
</dbReference>
<keyword evidence="4 6" id="KW-0472">Membrane</keyword>
<name>A0A4Q7JBY2_9PSEU</name>
<dbReference type="OrthoDB" id="8988363at2"/>
<feature type="transmembrane region" description="Helical" evidence="6">
    <location>
        <begin position="53"/>
        <end position="76"/>
    </location>
</feature>
<dbReference type="AlphaFoldDB" id="A0A4Q7JBY2"/>
<dbReference type="InterPro" id="IPR000412">
    <property type="entry name" value="ABC_2_transport"/>
</dbReference>
<dbReference type="InterPro" id="IPR047817">
    <property type="entry name" value="ABC2_TM_bact-type"/>
</dbReference>
<protein>
    <recommendedName>
        <fullName evidence="6">Transport permease protein</fullName>
    </recommendedName>
</protein>
<keyword evidence="3 6" id="KW-1133">Transmembrane helix</keyword>
<dbReference type="Proteomes" id="UP000292003">
    <property type="component" value="Unassembled WGS sequence"/>
</dbReference>
<comment type="subcellular location">
    <subcellularLocation>
        <location evidence="6">Cell membrane</location>
        <topology evidence="6">Multi-pass membrane protein</topology>
    </subcellularLocation>
    <subcellularLocation>
        <location evidence="1">Membrane</location>
        <topology evidence="1">Multi-pass membrane protein</topology>
    </subcellularLocation>
</comment>
<evidence type="ECO:0000256" key="2">
    <source>
        <dbReference type="ARBA" id="ARBA00022692"/>
    </source>
</evidence>
<feature type="transmembrane region" description="Helical" evidence="6">
    <location>
        <begin position="82"/>
        <end position="106"/>
    </location>
</feature>
<keyword evidence="9" id="KW-1185">Reference proteome</keyword>
<feature type="domain" description="ABC transmembrane type-2" evidence="7">
    <location>
        <begin position="51"/>
        <end position="278"/>
    </location>
</feature>
<dbReference type="InterPro" id="IPR051784">
    <property type="entry name" value="Nod_factor_ABC_transporter"/>
</dbReference>
<accession>A0A4Q7JBY2</accession>
<dbReference type="RefSeq" id="WP_130474146.1">
    <property type="nucleotide sequence ID" value="NZ_SFCC01000002.1"/>
</dbReference>
<dbReference type="InterPro" id="IPR013525">
    <property type="entry name" value="ABC2_TM"/>
</dbReference>
<dbReference type="PIRSF" id="PIRSF006648">
    <property type="entry name" value="DrrB"/>
    <property type="match status" value="1"/>
</dbReference>
<dbReference type="Pfam" id="PF01061">
    <property type="entry name" value="ABC2_membrane"/>
    <property type="match status" value="1"/>
</dbReference>
<feature type="transmembrane region" description="Helical" evidence="6">
    <location>
        <begin position="127"/>
        <end position="153"/>
    </location>
</feature>
<dbReference type="PROSITE" id="PS51012">
    <property type="entry name" value="ABC_TM2"/>
    <property type="match status" value="1"/>
</dbReference>
<comment type="caution">
    <text evidence="8">The sequence shown here is derived from an EMBL/GenBank/DDBJ whole genome shotgun (WGS) entry which is preliminary data.</text>
</comment>
<gene>
    <name evidence="8" type="ORF">EWH70_05655</name>
</gene>
<feature type="transmembrane region" description="Helical" evidence="6">
    <location>
        <begin position="196"/>
        <end position="215"/>
    </location>
</feature>
<dbReference type="PANTHER" id="PTHR43229">
    <property type="entry name" value="NODULATION PROTEIN J"/>
    <property type="match status" value="1"/>
</dbReference>
<evidence type="ECO:0000256" key="3">
    <source>
        <dbReference type="ARBA" id="ARBA00022989"/>
    </source>
</evidence>
<keyword evidence="6" id="KW-0813">Transport</keyword>
<comment type="similarity">
    <text evidence="6">Belongs to the ABC-2 integral membrane protein family.</text>
</comment>
<dbReference type="EMBL" id="SFCC01000002">
    <property type="protein sequence ID" value="RZQ65360.1"/>
    <property type="molecule type" value="Genomic_DNA"/>
</dbReference>
<dbReference type="GO" id="GO:0140359">
    <property type="term" value="F:ABC-type transporter activity"/>
    <property type="evidence" value="ECO:0007669"/>
    <property type="project" value="InterPro"/>
</dbReference>
<evidence type="ECO:0000259" key="7">
    <source>
        <dbReference type="PROSITE" id="PS51012"/>
    </source>
</evidence>
<dbReference type="PANTHER" id="PTHR43229:SF2">
    <property type="entry name" value="NODULATION PROTEIN J"/>
    <property type="match status" value="1"/>
</dbReference>
<reference evidence="8 9" key="1">
    <citation type="submission" date="2019-02" db="EMBL/GenBank/DDBJ databases">
        <title>Draft genome sequence of Amycolatopsis sp. 8-3EHSu isolated from roots of Suaeda maritima.</title>
        <authorList>
            <person name="Duangmal K."/>
            <person name="Chantavorakit T."/>
        </authorList>
    </citation>
    <scope>NUCLEOTIDE SEQUENCE [LARGE SCALE GENOMIC DNA]</scope>
    <source>
        <strain evidence="8 9">8-3EHSu</strain>
    </source>
</reference>
<feature type="transmembrane region" description="Helical" evidence="6">
    <location>
        <begin position="253"/>
        <end position="275"/>
    </location>
</feature>
<evidence type="ECO:0000313" key="8">
    <source>
        <dbReference type="EMBL" id="RZQ65360.1"/>
    </source>
</evidence>
<keyword evidence="6" id="KW-1003">Cell membrane</keyword>
<proteinExistence type="inferred from homology"/>
<dbReference type="GO" id="GO:0043190">
    <property type="term" value="C:ATP-binding cassette (ABC) transporter complex"/>
    <property type="evidence" value="ECO:0007669"/>
    <property type="project" value="InterPro"/>
</dbReference>
<evidence type="ECO:0000256" key="1">
    <source>
        <dbReference type="ARBA" id="ARBA00004141"/>
    </source>
</evidence>
<evidence type="ECO:0000256" key="5">
    <source>
        <dbReference type="ARBA" id="ARBA00023251"/>
    </source>
</evidence>
<keyword evidence="5" id="KW-0046">Antibiotic resistance</keyword>
<organism evidence="8 9">
    <name type="scientific">Amycolatopsis suaedae</name>
    <dbReference type="NCBI Taxonomy" id="2510978"/>
    <lineage>
        <taxon>Bacteria</taxon>
        <taxon>Bacillati</taxon>
        <taxon>Actinomycetota</taxon>
        <taxon>Actinomycetes</taxon>
        <taxon>Pseudonocardiales</taxon>
        <taxon>Pseudonocardiaceae</taxon>
        <taxon>Amycolatopsis</taxon>
    </lineage>
</organism>
<feature type="transmembrane region" description="Helical" evidence="6">
    <location>
        <begin position="165"/>
        <end position="189"/>
    </location>
</feature>
<evidence type="ECO:0000256" key="6">
    <source>
        <dbReference type="RuleBase" id="RU361157"/>
    </source>
</evidence>